<dbReference type="EMBL" id="CP042914">
    <property type="protein sequence ID" value="QEG40455.1"/>
    <property type="molecule type" value="Genomic_DNA"/>
</dbReference>
<dbReference type="Proteomes" id="UP000325286">
    <property type="component" value="Chromosome"/>
</dbReference>
<keyword evidence="2" id="KW-1185">Reference proteome</keyword>
<sequence length="291" mass="32030">MNSLISGDYQTAIAKLDTVIGDCCTAVANARKANHPMMVAMTTARATNMLRELITDEMMRDIMALQGSHLGFITDKDADGGYKVGVIREVMIEAALKGFRMVGNETNIIAGRHYGTKLGYRRKVLEIEGFSDLVLEPGVPEQHGTNALVPLIATWKLDGKPLSIRRLKTPEIDRRIPVRVNAKMGADAIVGKAERKILKEIYELCCGYTIADSEDSPAAPEVIDAVEISEPPPSTGINASIQRYRDRIAEATERGQLTGIVERLDLEIALPVQAREDLRKSAREKFKSLPE</sequence>
<reference evidence="1 2" key="1">
    <citation type="submission" date="2019-08" db="EMBL/GenBank/DDBJ databases">
        <title>Deep-cultivation of Planctomycetes and their phenomic and genomic characterization uncovers novel biology.</title>
        <authorList>
            <person name="Wiegand S."/>
            <person name="Jogler M."/>
            <person name="Boedeker C."/>
            <person name="Pinto D."/>
            <person name="Vollmers J."/>
            <person name="Rivas-Marin E."/>
            <person name="Kohn T."/>
            <person name="Peeters S.H."/>
            <person name="Heuer A."/>
            <person name="Rast P."/>
            <person name="Oberbeckmann S."/>
            <person name="Bunk B."/>
            <person name="Jeske O."/>
            <person name="Meyerdierks A."/>
            <person name="Storesund J.E."/>
            <person name="Kallscheuer N."/>
            <person name="Luecker S."/>
            <person name="Lage O.M."/>
            <person name="Pohl T."/>
            <person name="Merkel B.J."/>
            <person name="Hornburger P."/>
            <person name="Mueller R.-W."/>
            <person name="Bruemmer F."/>
            <person name="Labrenz M."/>
            <person name="Spormann A.M."/>
            <person name="Op den Camp H."/>
            <person name="Overmann J."/>
            <person name="Amann R."/>
            <person name="Jetten M.S.M."/>
            <person name="Mascher T."/>
            <person name="Medema M.H."/>
            <person name="Devos D.P."/>
            <person name="Kaster A.-K."/>
            <person name="Ovreas L."/>
            <person name="Rohde M."/>
            <person name="Galperin M.Y."/>
            <person name="Jogler C."/>
        </authorList>
    </citation>
    <scope>NUCLEOTIDE SEQUENCE [LARGE SCALE GENOMIC DNA]</scope>
    <source>
        <strain evidence="1 2">UC8</strain>
    </source>
</reference>
<evidence type="ECO:0000313" key="2">
    <source>
        <dbReference type="Proteomes" id="UP000325286"/>
    </source>
</evidence>
<dbReference type="AlphaFoldDB" id="A0A5B9QST0"/>
<organism evidence="1 2">
    <name type="scientific">Roseimaritima ulvae</name>
    <dbReference type="NCBI Taxonomy" id="980254"/>
    <lineage>
        <taxon>Bacteria</taxon>
        <taxon>Pseudomonadati</taxon>
        <taxon>Planctomycetota</taxon>
        <taxon>Planctomycetia</taxon>
        <taxon>Pirellulales</taxon>
        <taxon>Pirellulaceae</taxon>
        <taxon>Roseimaritima</taxon>
    </lineage>
</organism>
<evidence type="ECO:0000313" key="1">
    <source>
        <dbReference type="EMBL" id="QEG40455.1"/>
    </source>
</evidence>
<dbReference type="OrthoDB" id="1451609at2"/>
<dbReference type="RefSeq" id="WP_068131013.1">
    <property type="nucleotide sequence ID" value="NZ_CP042914.1"/>
</dbReference>
<protein>
    <submittedName>
        <fullName evidence="1">Uncharacterized protein</fullName>
    </submittedName>
</protein>
<accession>A0A5B9QST0</accession>
<proteinExistence type="predicted"/>
<name>A0A5B9QST0_9BACT</name>
<dbReference type="KEGG" id="rul:UC8_24670"/>
<gene>
    <name evidence="1" type="ORF">UC8_24670</name>
</gene>